<dbReference type="AlphaFoldDB" id="A0A8E0VJC0"/>
<keyword evidence="2" id="KW-1185">Reference proteome</keyword>
<organism evidence="1 2">
    <name type="scientific">Fasciolopsis buskii</name>
    <dbReference type="NCBI Taxonomy" id="27845"/>
    <lineage>
        <taxon>Eukaryota</taxon>
        <taxon>Metazoa</taxon>
        <taxon>Spiralia</taxon>
        <taxon>Lophotrochozoa</taxon>
        <taxon>Platyhelminthes</taxon>
        <taxon>Trematoda</taxon>
        <taxon>Digenea</taxon>
        <taxon>Plagiorchiida</taxon>
        <taxon>Echinostomata</taxon>
        <taxon>Echinostomatoidea</taxon>
        <taxon>Fasciolidae</taxon>
        <taxon>Fasciolopsis</taxon>
    </lineage>
</organism>
<accession>A0A8E0VJC0</accession>
<evidence type="ECO:0000313" key="2">
    <source>
        <dbReference type="Proteomes" id="UP000728185"/>
    </source>
</evidence>
<comment type="caution">
    <text evidence="1">The sequence shown here is derived from an EMBL/GenBank/DDBJ whole genome shotgun (WGS) entry which is preliminary data.</text>
</comment>
<dbReference type="Proteomes" id="UP000728185">
    <property type="component" value="Unassembled WGS sequence"/>
</dbReference>
<sequence>MDSVSPSSGSGSNGSSLLYCPRDSNTSRAFVYIPHHRHNINHMKHGCLLKILYSSSSAKRTGPECFVSRTVSADKTGTHQPVKCMRRLCVM</sequence>
<protein>
    <submittedName>
        <fullName evidence="1">Uncharacterized protein</fullName>
    </submittedName>
</protein>
<reference evidence="1" key="1">
    <citation type="submission" date="2019-05" db="EMBL/GenBank/DDBJ databases">
        <title>Annotation for the trematode Fasciolopsis buski.</title>
        <authorList>
            <person name="Choi Y.-J."/>
        </authorList>
    </citation>
    <scope>NUCLEOTIDE SEQUENCE</scope>
    <source>
        <strain evidence="1">HT</strain>
        <tissue evidence="1">Whole worm</tissue>
    </source>
</reference>
<name>A0A8E0VJC0_9TREM</name>
<gene>
    <name evidence="1" type="ORF">FBUS_09682</name>
</gene>
<evidence type="ECO:0000313" key="1">
    <source>
        <dbReference type="EMBL" id="KAA0192671.1"/>
    </source>
</evidence>
<dbReference type="EMBL" id="LUCM01005529">
    <property type="protein sequence ID" value="KAA0192671.1"/>
    <property type="molecule type" value="Genomic_DNA"/>
</dbReference>
<proteinExistence type="predicted"/>